<dbReference type="EMBL" id="FRAP01000029">
    <property type="protein sequence ID" value="SHL44278.1"/>
    <property type="molecule type" value="Genomic_DNA"/>
</dbReference>
<organism evidence="1 2">
    <name type="scientific">Pseudonocardia thermophila</name>
    <dbReference type="NCBI Taxonomy" id="1848"/>
    <lineage>
        <taxon>Bacteria</taxon>
        <taxon>Bacillati</taxon>
        <taxon>Actinomycetota</taxon>
        <taxon>Actinomycetes</taxon>
        <taxon>Pseudonocardiales</taxon>
        <taxon>Pseudonocardiaceae</taxon>
        <taxon>Pseudonocardia</taxon>
    </lineage>
</organism>
<dbReference type="AlphaFoldDB" id="A0A1M7ANH8"/>
<evidence type="ECO:0000313" key="2">
    <source>
        <dbReference type="Proteomes" id="UP000184363"/>
    </source>
</evidence>
<dbReference type="Gene3D" id="3.40.50.1240">
    <property type="entry name" value="Phosphoglycerate mutase-like"/>
    <property type="match status" value="1"/>
</dbReference>
<dbReference type="STRING" id="1848.SAMN05443637_12914"/>
<dbReference type="CDD" id="cd07067">
    <property type="entry name" value="HP_PGM_like"/>
    <property type="match status" value="1"/>
</dbReference>
<gene>
    <name evidence="1" type="ORF">SAMN05443637_12914</name>
</gene>
<protein>
    <submittedName>
        <fullName evidence="1">Phosphohistidine phosphatase</fullName>
    </submittedName>
</protein>
<evidence type="ECO:0000313" key="1">
    <source>
        <dbReference type="EMBL" id="SHL44278.1"/>
    </source>
</evidence>
<dbReference type="Proteomes" id="UP000184363">
    <property type="component" value="Unassembled WGS sequence"/>
</dbReference>
<dbReference type="InterPro" id="IPR013078">
    <property type="entry name" value="His_Pase_superF_clade-1"/>
</dbReference>
<reference evidence="1 2" key="1">
    <citation type="submission" date="2016-11" db="EMBL/GenBank/DDBJ databases">
        <authorList>
            <person name="Jaros S."/>
            <person name="Januszkiewicz K."/>
            <person name="Wedrychowicz H."/>
        </authorList>
    </citation>
    <scope>NUCLEOTIDE SEQUENCE [LARGE SCALE GENOMIC DNA]</scope>
    <source>
        <strain evidence="1 2">DSM 43832</strain>
    </source>
</reference>
<sequence length="125" mass="13178">MAGRWLAEHVGTIDLVMCSPAQRARETCALVTAELPTAPEVRVAPLLYPGYPADLVAVAQELPDTANTVLFIGHNPGLEDLVEDLSGSDCVLKTSSIAVLRGDGEWFDVGPGWAILEAAATPRPA</sequence>
<name>A0A1M7ANH8_PSETH</name>
<keyword evidence="2" id="KW-1185">Reference proteome</keyword>
<dbReference type="SUPFAM" id="SSF53254">
    <property type="entry name" value="Phosphoglycerate mutase-like"/>
    <property type="match status" value="1"/>
</dbReference>
<accession>A0A1M7ANH8</accession>
<proteinExistence type="predicted"/>
<dbReference type="InterPro" id="IPR029033">
    <property type="entry name" value="His_PPase_superfam"/>
</dbReference>